<dbReference type="Gene3D" id="3.40.50.720">
    <property type="entry name" value="NAD(P)-binding Rossmann-like Domain"/>
    <property type="match status" value="1"/>
</dbReference>
<evidence type="ECO:0000313" key="4">
    <source>
        <dbReference type="EMBL" id="TXS31221.1"/>
    </source>
</evidence>
<dbReference type="InterPro" id="IPR051450">
    <property type="entry name" value="Gfo/Idh/MocA_Oxidoreductases"/>
</dbReference>
<feature type="domain" description="Gfo/Idh/MocA-like oxidoreductase N-terminal" evidence="2">
    <location>
        <begin position="10"/>
        <end position="126"/>
    </location>
</feature>
<name>A0A652L5T8_9ACTN</name>
<feature type="domain" description="GFO/IDH/MocA-like oxidoreductase" evidence="3">
    <location>
        <begin position="135"/>
        <end position="240"/>
    </location>
</feature>
<proteinExistence type="predicted"/>
<dbReference type="InterPro" id="IPR000683">
    <property type="entry name" value="Gfo/Idh/MocA-like_OxRdtase_N"/>
</dbReference>
<gene>
    <name evidence="4" type="ORF">EAO74_10135</name>
</gene>
<dbReference type="SUPFAM" id="SSF55347">
    <property type="entry name" value="Glyceraldehyde-3-phosphate dehydrogenase-like, C-terminal domain"/>
    <property type="match status" value="1"/>
</dbReference>
<dbReference type="EMBL" id="RDBM01000034">
    <property type="protein sequence ID" value="TXS31221.1"/>
    <property type="molecule type" value="Genomic_DNA"/>
</dbReference>
<sequence>MTHATAPLGLGLVGCGGFGAYVLDAVAGLPGLRPTAVADPDPVRAKALGERHGVPALGSLEELLEREDVEAVAIAVPPAAHAAMATAALRAGRHVFCEKPLATTARDARAVAREAERAGRALVVDHVLRYNPLLRAVERLVAQGLLAAPRRFLFENDASDQDLGPGHWFWDPAHSGGIFVEHGVHFFDAARALLGSDPVSVRATAVRRPGGPVDMVSADVLHPGGVLASHLHSFTHAHRCERQLMRLDHGFAETRIEGWIPVRAEISAWTDEQGAEAWERLPARAEALLHVDGFRPHGGERVSVTVERDAGSSDPARGRGETRVVPHHVHAVLDLGGETRKPHVYSESVRAAVADLVRVARDGSTPVADAVAGLTAVAVAEAATLAADTGTEQPVPAPGTTYHPQESS</sequence>
<evidence type="ECO:0000256" key="1">
    <source>
        <dbReference type="SAM" id="MobiDB-lite"/>
    </source>
</evidence>
<reference evidence="4" key="1">
    <citation type="submission" date="2018-10" db="EMBL/GenBank/DDBJ databases">
        <authorList>
            <person name="Hariharan J."/>
            <person name="Choudoir M.J."/>
            <person name="Diebold P."/>
            <person name="Panke-Buisse K."/>
            <person name="Campbell A.N."/>
            <person name="Buckley D.H."/>
        </authorList>
    </citation>
    <scope>NUCLEOTIDE SEQUENCE</scope>
    <source>
        <strain evidence="4">Gb1</strain>
    </source>
</reference>
<dbReference type="InterPro" id="IPR036291">
    <property type="entry name" value="NAD(P)-bd_dom_sf"/>
</dbReference>
<dbReference type="GO" id="GO:0000166">
    <property type="term" value="F:nucleotide binding"/>
    <property type="evidence" value="ECO:0007669"/>
    <property type="project" value="InterPro"/>
</dbReference>
<feature type="region of interest" description="Disordered" evidence="1">
    <location>
        <begin position="388"/>
        <end position="408"/>
    </location>
</feature>
<dbReference type="Pfam" id="PF01408">
    <property type="entry name" value="GFO_IDH_MocA"/>
    <property type="match status" value="1"/>
</dbReference>
<accession>A0A652L5T8</accession>
<dbReference type="Pfam" id="PF22725">
    <property type="entry name" value="GFO_IDH_MocA_C3"/>
    <property type="match status" value="1"/>
</dbReference>
<organism evidence="4">
    <name type="scientific">Streptomyces sp. gb1(2016)</name>
    <dbReference type="NCBI Taxonomy" id="1828321"/>
    <lineage>
        <taxon>Bacteria</taxon>
        <taxon>Bacillati</taxon>
        <taxon>Actinomycetota</taxon>
        <taxon>Actinomycetes</taxon>
        <taxon>Kitasatosporales</taxon>
        <taxon>Streptomycetaceae</taxon>
        <taxon>Streptomyces</taxon>
    </lineage>
</organism>
<dbReference type="InterPro" id="IPR055170">
    <property type="entry name" value="GFO_IDH_MocA-like_dom"/>
</dbReference>
<dbReference type="RefSeq" id="WP_147983442.1">
    <property type="nucleotide sequence ID" value="NZ_RDBM01000034.1"/>
</dbReference>
<dbReference type="PANTHER" id="PTHR43377:SF2">
    <property type="entry name" value="BINDING ROSSMANN FOLD OXIDOREDUCTASE, PUTATIVE (AFU_ORTHOLOGUE AFUA_4G00560)-RELATED"/>
    <property type="match status" value="1"/>
</dbReference>
<dbReference type="Gene3D" id="3.30.360.10">
    <property type="entry name" value="Dihydrodipicolinate Reductase, domain 2"/>
    <property type="match status" value="1"/>
</dbReference>
<evidence type="ECO:0000259" key="3">
    <source>
        <dbReference type="Pfam" id="PF22725"/>
    </source>
</evidence>
<evidence type="ECO:0000259" key="2">
    <source>
        <dbReference type="Pfam" id="PF01408"/>
    </source>
</evidence>
<dbReference type="SUPFAM" id="SSF51735">
    <property type="entry name" value="NAD(P)-binding Rossmann-fold domains"/>
    <property type="match status" value="1"/>
</dbReference>
<dbReference type="AlphaFoldDB" id="A0A652L5T8"/>
<dbReference type="PANTHER" id="PTHR43377">
    <property type="entry name" value="BILIVERDIN REDUCTASE A"/>
    <property type="match status" value="1"/>
</dbReference>
<comment type="caution">
    <text evidence="4">The sequence shown here is derived from an EMBL/GenBank/DDBJ whole genome shotgun (WGS) entry which is preliminary data.</text>
</comment>
<protein>
    <submittedName>
        <fullName evidence="4">Gfo/Idh/MocA family oxidoreductase</fullName>
    </submittedName>
</protein>